<keyword evidence="2" id="KW-0732">Signal</keyword>
<dbReference type="STRING" id="1079.BVIR_1787"/>
<proteinExistence type="predicted"/>
<dbReference type="KEGG" id="bvr:BVIR_1787"/>
<feature type="transmembrane region" description="Helical" evidence="1">
    <location>
        <begin position="37"/>
        <end position="56"/>
    </location>
</feature>
<evidence type="ECO:0000313" key="4">
    <source>
        <dbReference type="EMBL" id="CUU42224.1"/>
    </source>
</evidence>
<evidence type="ECO:0000256" key="2">
    <source>
        <dbReference type="SAM" id="SignalP"/>
    </source>
</evidence>
<dbReference type="RefSeq" id="WP_156331032.1">
    <property type="nucleotide sequence ID" value="NZ_AP014854.2"/>
</dbReference>
<accession>A0A0H5BEB5</accession>
<organism evidence="4 5">
    <name type="scientific">Blastochloris viridis</name>
    <name type="common">Rhodopseudomonas viridis</name>
    <dbReference type="NCBI Taxonomy" id="1079"/>
    <lineage>
        <taxon>Bacteria</taxon>
        <taxon>Pseudomonadati</taxon>
        <taxon>Pseudomonadota</taxon>
        <taxon>Alphaproteobacteria</taxon>
        <taxon>Hyphomicrobiales</taxon>
        <taxon>Blastochloridaceae</taxon>
        <taxon>Blastochloris</taxon>
    </lineage>
</organism>
<evidence type="ECO:0000256" key="1">
    <source>
        <dbReference type="SAM" id="Phobius"/>
    </source>
</evidence>
<dbReference type="AlphaFoldDB" id="A0A0H5BEB5"/>
<evidence type="ECO:0000313" key="3">
    <source>
        <dbReference type="EMBL" id="BAS00551.1"/>
    </source>
</evidence>
<evidence type="ECO:0000313" key="5">
    <source>
        <dbReference type="Proteomes" id="UP000065734"/>
    </source>
</evidence>
<dbReference type="OrthoDB" id="7963606at2"/>
<keyword evidence="1" id="KW-1133">Transmembrane helix</keyword>
<gene>
    <name evidence="3" type="ORF">BV133_2957</name>
    <name evidence="4" type="ORF">BVIRIDIS_12320</name>
</gene>
<feature type="signal peptide" evidence="2">
    <location>
        <begin position="1"/>
        <end position="21"/>
    </location>
</feature>
<reference evidence="4" key="2">
    <citation type="submission" date="2015-11" db="EMBL/GenBank/DDBJ databases">
        <authorList>
            <person name="Zhang Y."/>
            <person name="Guo Z."/>
        </authorList>
    </citation>
    <scope>NUCLEOTIDE SEQUENCE</scope>
    <source>
        <strain evidence="4">1</strain>
    </source>
</reference>
<dbReference type="EMBL" id="AP014854">
    <property type="protein sequence ID" value="BAS00551.1"/>
    <property type="molecule type" value="Genomic_DNA"/>
</dbReference>
<keyword evidence="1" id="KW-0472">Membrane</keyword>
<reference evidence="5" key="3">
    <citation type="journal article" date="2016" name="Genome Announc.">
        <title>Revised genome sequence of the purple photosynthetic bacterium Blastochloris viridis.</title>
        <authorList>
            <person name="Liu L.N."/>
            <person name="Faulkner M."/>
            <person name="Liu X."/>
            <person name="Huang F."/>
            <person name="Darby A.C."/>
            <person name="Hall N."/>
        </authorList>
    </citation>
    <scope>NUCLEOTIDE SEQUENCE [LARGE SCALE GENOMIC DNA]</scope>
    <source>
        <strain evidence="5">ATCC 19567 / DSM 133 / F</strain>
    </source>
</reference>
<name>A0A0H5BEB5_BLAVI</name>
<protein>
    <submittedName>
        <fullName evidence="4">Light-harvesting protein B-1015 gamma chain</fullName>
    </submittedName>
</protein>
<keyword evidence="1" id="KW-0812">Transmembrane</keyword>
<sequence>MKLSAVIGALTVVLSSTLASAYFAADGSVVPSISDWNLWVPLGILGIPTIWIALTYR</sequence>
<reference evidence="3" key="1">
    <citation type="journal article" date="2015" name="Genome Announc.">
        <title>Complete Genome Sequence of the Bacteriochlorophyll b-Producing Photosynthetic Bacterium Blastochloris viridis.</title>
        <authorList>
            <person name="Tsukatani Y."/>
            <person name="Hirose Y."/>
            <person name="Harada J."/>
            <person name="Misawa N."/>
            <person name="Mori K."/>
            <person name="Inoue K."/>
            <person name="Tamiaki H."/>
        </authorList>
    </citation>
    <scope>NUCLEOTIDE SEQUENCE [LARGE SCALE GENOMIC DNA]</scope>
    <source>
        <strain evidence="3">DSM 133</strain>
    </source>
</reference>
<keyword evidence="5" id="KW-1185">Reference proteome</keyword>
<feature type="chain" id="PRO_5014229117" evidence="2">
    <location>
        <begin position="22"/>
        <end position="57"/>
    </location>
</feature>
<dbReference type="EMBL" id="LN907867">
    <property type="protein sequence ID" value="CUU42224.1"/>
    <property type="molecule type" value="Genomic_DNA"/>
</dbReference>
<dbReference type="Proteomes" id="UP000065734">
    <property type="component" value="Chromosome I"/>
</dbReference>